<dbReference type="EMBL" id="MNPJ01000016">
    <property type="protein sequence ID" value="OQS54814.1"/>
    <property type="molecule type" value="Genomic_DNA"/>
</dbReference>
<protein>
    <submittedName>
        <fullName evidence="2">Uncharacterized protein</fullName>
    </submittedName>
</protein>
<dbReference type="VEuPathDB" id="MicrosporidiaDB:EHP00_169"/>
<dbReference type="Proteomes" id="UP000192758">
    <property type="component" value="Unassembled WGS sequence"/>
</dbReference>
<dbReference type="AlphaFoldDB" id="A0A1W0E6D5"/>
<evidence type="ECO:0000256" key="1">
    <source>
        <dbReference type="SAM" id="MobiDB-lite"/>
    </source>
</evidence>
<accession>A0A1W0E6D5</accession>
<dbReference type="SUPFAM" id="SSF50370">
    <property type="entry name" value="Ricin B-like lectins"/>
    <property type="match status" value="1"/>
</dbReference>
<reference evidence="2 3" key="1">
    <citation type="journal article" date="2017" name="Environ. Microbiol.">
        <title>Decay of the glycolytic pathway and adaptation to intranuclear parasitism within Enterocytozoonidae microsporidia.</title>
        <authorList>
            <person name="Wiredu Boakye D."/>
            <person name="Jaroenlak P."/>
            <person name="Prachumwat A."/>
            <person name="Williams T.A."/>
            <person name="Bateman K.S."/>
            <person name="Itsathitphaisarn O."/>
            <person name="Sritunyalucksana K."/>
            <person name="Paszkiewicz K.H."/>
            <person name="Moore K.A."/>
            <person name="Stentiford G.D."/>
            <person name="Williams B.A."/>
        </authorList>
    </citation>
    <scope>NUCLEOTIDE SEQUENCE [LARGE SCALE GENOMIC DNA]</scope>
    <source>
        <strain evidence="2 3">TH1</strain>
    </source>
</reference>
<evidence type="ECO:0000313" key="3">
    <source>
        <dbReference type="Proteomes" id="UP000192758"/>
    </source>
</evidence>
<feature type="region of interest" description="Disordered" evidence="1">
    <location>
        <begin position="156"/>
        <end position="195"/>
    </location>
</feature>
<name>A0A1W0E6D5_9MICR</name>
<sequence>MYILQTLLGLVTAQNASRPFELRNIHNNQLKLVSDNASLFFADEKTIKIQELLSNFSKEKNSMIWAGKMYFCTNLETEKTLELCKYAVENIHWQIVDKPSKKAQIINKKTGKCLGYDFAPEINKKLQIVECNTSDFETQFEIHYLDVIVKEESPKISGLQSSKDSPHLSNGYVKKDAKEGNGGENAQLEKAASAA</sequence>
<keyword evidence="3" id="KW-1185">Reference proteome</keyword>
<dbReference type="CDD" id="cd00161">
    <property type="entry name" value="beta-trefoil_Ricin-like"/>
    <property type="match status" value="1"/>
</dbReference>
<organism evidence="2 3">
    <name type="scientific">Ecytonucleospora hepatopenaei</name>
    <dbReference type="NCBI Taxonomy" id="646526"/>
    <lineage>
        <taxon>Eukaryota</taxon>
        <taxon>Fungi</taxon>
        <taxon>Fungi incertae sedis</taxon>
        <taxon>Microsporidia</taxon>
        <taxon>Enterocytozoonidae</taxon>
        <taxon>Ecytonucleospora</taxon>
    </lineage>
</organism>
<proteinExistence type="predicted"/>
<gene>
    <name evidence="2" type="ORF">EHP00_169</name>
</gene>
<dbReference type="InterPro" id="IPR035992">
    <property type="entry name" value="Ricin_B-like_lectins"/>
</dbReference>
<evidence type="ECO:0000313" key="2">
    <source>
        <dbReference type="EMBL" id="OQS54814.1"/>
    </source>
</evidence>
<comment type="caution">
    <text evidence="2">The sequence shown here is derived from an EMBL/GenBank/DDBJ whole genome shotgun (WGS) entry which is preliminary data.</text>
</comment>